<evidence type="ECO:0000313" key="3">
    <source>
        <dbReference type="EMBL" id="OHT09815.1"/>
    </source>
</evidence>
<dbReference type="InterPro" id="IPR050767">
    <property type="entry name" value="Sel1_AlgK"/>
</dbReference>
<dbReference type="RefSeq" id="XP_068362951.1">
    <property type="nucleotide sequence ID" value="XM_068501751.1"/>
</dbReference>
<gene>
    <name evidence="3" type="ORF">TRFO_21077</name>
</gene>
<dbReference type="InterPro" id="IPR006597">
    <property type="entry name" value="Sel1-like"/>
</dbReference>
<dbReference type="InterPro" id="IPR000719">
    <property type="entry name" value="Prot_kinase_dom"/>
</dbReference>
<dbReference type="OrthoDB" id="272077at2759"/>
<protein>
    <recommendedName>
        <fullName evidence="2">Protein kinase domain-containing protein</fullName>
    </recommendedName>
</protein>
<dbReference type="SUPFAM" id="SSF81901">
    <property type="entry name" value="HCP-like"/>
    <property type="match status" value="6"/>
</dbReference>
<dbReference type="Gene3D" id="1.10.510.10">
    <property type="entry name" value="Transferase(Phosphotransferase) domain 1"/>
    <property type="match status" value="1"/>
</dbReference>
<dbReference type="SUPFAM" id="SSF56112">
    <property type="entry name" value="Protein kinase-like (PK-like)"/>
    <property type="match status" value="1"/>
</dbReference>
<dbReference type="PROSITE" id="PS50011">
    <property type="entry name" value="PROTEIN_KINASE_DOM"/>
    <property type="match status" value="1"/>
</dbReference>
<dbReference type="GO" id="GO:0005524">
    <property type="term" value="F:ATP binding"/>
    <property type="evidence" value="ECO:0007669"/>
    <property type="project" value="InterPro"/>
</dbReference>
<sequence>MKNKIDYCLDSAEFTTLDALQNSKNRSITIIQHNKDQKKYRTKAIINNQSDTKQKNDFNRILNTLISIGHPAMNRIYGYFCNAIMKSDQIGIISDFEPNGSLEDIVHLAKIGKAPKEWDATHKMMTFFGVAASLMYIHGCRLIHRNIKASNILFDENYEPKICDFNFSKVEVDLTDSLIFEEHTYTEIPYYDAPEILNLLPINNKVDVYSYGILLYLIFMNDLPKYGDMDDPDAVVASIVIGERPGLPKSIPEEYRKLISDCWANESSDRPSFKSIVRKLVESDFILPGTNIKKYESYMKRMIHSKYLLRKQRVPENQTSITLKEKADKGDAESQFLYAKMLETGKEITPDSKRAMIYYRRAADQNHLGALYLLGLKAENTQNWNDCHKFLTKAAENGSKEALFHLAILYQNGVGFEKDIVHAATLFKQAADQGDPEASMHYAEMLLAGNGVIPNKKLAYEYFKKAADQGDKDAQYHYGTYLYKDLKDDENAKHYFFKATEQYDINSMNSLADIYYLENDLKKAAYFYKMSYEQGDEIGKKRYLALIDKENISESDIEEAAKFFDTFLSHDSQVISEYISYEIEEEEGSPEFLKKKADHGNTEAQLEYAKLLMKGIPDQLEVNMKMAVTYLTMAAKQENPEAMLLFGEMLRDGIGIEKDVKKATKWLLRASDENVPQAMADYGYMRMKGIGFSHKNPEKAQKYLENAARLDNGDGKAFLAILIADKDPERSEQLINESVDKHNNSTGEYLLAMLNKKRGLEFMPLLKSSAKKGNYEAQFELAVLENDIKQIKLAADRNVEGACFKYATLINDENSAEALWYFTKAAESGDPAAEVEAAKLLVKSNPQKAESYLRNAMYKKYSLAFVEMGHLYKSREDYRNAAHMYHIGASLHNTKGMLHYGLMFMQGLGVNKNYSKAYKYLKMSADAGDSEGMLQFGLLTADDGVSINYLTIAAENGNNEARYYLAMSFKDEGKYAEAKKWLALAAKDGHEDSMFQLAVFYQNGYGTKPDNMMAAKYYKEAASLPNSKPASQFNYALMLKNGWGVSPNLGLAAKYFRLAALQGDAEAMNNYALILNSGQSGMKKNTVEAMKFFKMAADKGNVLAQNNYAVLLKNNSLANGADLKEALRYFKKASDKKNYNAINNYALMLKNGEGTKQNLSEAMRLFKIAADKGNNKSAMHNYSLIVRDEKKDFVTAAKYSKKAADLGELNAMNNFGVMLKQGVGIEKNEKLAVEYFKKAADKGNYNAMCNYATMLRDGCGIERNIGEAIKYYQMAIEKGSPNAMNCMALLYLTGNGVPKDKEKALQLSKQAMDKGNRSGMKNYLRLTTKKSNSLPY</sequence>
<evidence type="ECO:0000256" key="1">
    <source>
        <dbReference type="ARBA" id="ARBA00038101"/>
    </source>
</evidence>
<dbReference type="PRINTS" id="PR00109">
    <property type="entry name" value="TYRKINASE"/>
</dbReference>
<evidence type="ECO:0000313" key="4">
    <source>
        <dbReference type="Proteomes" id="UP000179807"/>
    </source>
</evidence>
<proteinExistence type="inferred from homology"/>
<dbReference type="Pfam" id="PF07714">
    <property type="entry name" value="PK_Tyr_Ser-Thr"/>
    <property type="match status" value="1"/>
</dbReference>
<dbReference type="InterPro" id="IPR011009">
    <property type="entry name" value="Kinase-like_dom_sf"/>
</dbReference>
<reference evidence="3" key="1">
    <citation type="submission" date="2016-10" db="EMBL/GenBank/DDBJ databases">
        <authorList>
            <person name="Benchimol M."/>
            <person name="Almeida L.G."/>
            <person name="Vasconcelos A.T."/>
            <person name="Perreira-Neves A."/>
            <person name="Rosa I.A."/>
            <person name="Tasca T."/>
            <person name="Bogo M.R."/>
            <person name="de Souza W."/>
        </authorList>
    </citation>
    <scope>NUCLEOTIDE SEQUENCE [LARGE SCALE GENOMIC DNA]</scope>
    <source>
        <strain evidence="3">K</strain>
    </source>
</reference>
<dbReference type="InterPro" id="IPR011990">
    <property type="entry name" value="TPR-like_helical_dom_sf"/>
</dbReference>
<feature type="domain" description="Protein kinase" evidence="2">
    <location>
        <begin position="14"/>
        <end position="286"/>
    </location>
</feature>
<dbReference type="Pfam" id="PF08238">
    <property type="entry name" value="Sel1"/>
    <property type="match status" value="21"/>
</dbReference>
<dbReference type="Proteomes" id="UP000179807">
    <property type="component" value="Unassembled WGS sequence"/>
</dbReference>
<comment type="caution">
    <text evidence="3">The sequence shown here is derived from an EMBL/GenBank/DDBJ whole genome shotgun (WGS) entry which is preliminary data.</text>
</comment>
<dbReference type="GO" id="GO:0004672">
    <property type="term" value="F:protein kinase activity"/>
    <property type="evidence" value="ECO:0007669"/>
    <property type="project" value="InterPro"/>
</dbReference>
<dbReference type="SMART" id="SM00671">
    <property type="entry name" value="SEL1"/>
    <property type="match status" value="23"/>
</dbReference>
<organism evidence="3 4">
    <name type="scientific">Tritrichomonas foetus</name>
    <dbReference type="NCBI Taxonomy" id="1144522"/>
    <lineage>
        <taxon>Eukaryota</taxon>
        <taxon>Metamonada</taxon>
        <taxon>Parabasalia</taxon>
        <taxon>Tritrichomonadida</taxon>
        <taxon>Tritrichomonadidae</taxon>
        <taxon>Tritrichomonas</taxon>
    </lineage>
</organism>
<dbReference type="PANTHER" id="PTHR11102:SF160">
    <property type="entry name" value="ERAD-ASSOCIATED E3 UBIQUITIN-PROTEIN LIGASE COMPONENT HRD3"/>
    <property type="match status" value="1"/>
</dbReference>
<keyword evidence="4" id="KW-1185">Reference proteome</keyword>
<dbReference type="VEuPathDB" id="TrichDB:TRFO_21077"/>
<accession>A0A1J4KEE9</accession>
<comment type="similarity">
    <text evidence="1">Belongs to the sel-1 family.</text>
</comment>
<name>A0A1J4KEE9_9EUKA</name>
<dbReference type="InterPro" id="IPR001245">
    <property type="entry name" value="Ser-Thr/Tyr_kinase_cat_dom"/>
</dbReference>
<dbReference type="Gene3D" id="1.25.40.10">
    <property type="entry name" value="Tetratricopeptide repeat domain"/>
    <property type="match status" value="4"/>
</dbReference>
<dbReference type="GeneID" id="94836455"/>
<dbReference type="EMBL" id="MLAK01000628">
    <property type="protein sequence ID" value="OHT09815.1"/>
    <property type="molecule type" value="Genomic_DNA"/>
</dbReference>
<evidence type="ECO:0000259" key="2">
    <source>
        <dbReference type="PROSITE" id="PS50011"/>
    </source>
</evidence>
<dbReference type="PANTHER" id="PTHR11102">
    <property type="entry name" value="SEL-1-LIKE PROTEIN"/>
    <property type="match status" value="1"/>
</dbReference>